<feature type="domain" description="Flagellar hook protein FlgE D2" evidence="8">
    <location>
        <begin position="177"/>
        <end position="291"/>
    </location>
</feature>
<evidence type="ECO:0000259" key="8">
    <source>
        <dbReference type="Pfam" id="PF07559"/>
    </source>
</evidence>
<evidence type="ECO:0000256" key="2">
    <source>
        <dbReference type="ARBA" id="ARBA00009677"/>
    </source>
</evidence>
<comment type="similarity">
    <text evidence="2 5">Belongs to the flagella basal body rod proteins family.</text>
</comment>
<dbReference type="AlphaFoldDB" id="A0A5D6WJF2"/>
<evidence type="ECO:0000256" key="5">
    <source>
        <dbReference type="RuleBase" id="RU362116"/>
    </source>
</evidence>
<evidence type="ECO:0000256" key="1">
    <source>
        <dbReference type="ARBA" id="ARBA00004117"/>
    </source>
</evidence>
<dbReference type="PROSITE" id="PS00588">
    <property type="entry name" value="FLAGELLA_BB_ROD"/>
    <property type="match status" value="1"/>
</dbReference>
<accession>A0A5D6WJF2</accession>
<dbReference type="InterPro" id="IPR037058">
    <property type="entry name" value="Falgellar_hook_FlgE_sf"/>
</dbReference>
<feature type="domain" description="Flagellar basal-body/hook protein C-terminal" evidence="7">
    <location>
        <begin position="366"/>
        <end position="409"/>
    </location>
</feature>
<evidence type="ECO:0000313" key="10">
    <source>
        <dbReference type="EMBL" id="TYZ28701.1"/>
    </source>
</evidence>
<dbReference type="InterPro" id="IPR001444">
    <property type="entry name" value="Flag_bb_rod_N"/>
</dbReference>
<evidence type="ECO:0000313" key="11">
    <source>
        <dbReference type="Proteomes" id="UP000322783"/>
    </source>
</evidence>
<proteinExistence type="inferred from homology"/>
<dbReference type="InterPro" id="IPR011491">
    <property type="entry name" value="FlgE_D2"/>
</dbReference>
<gene>
    <name evidence="10" type="ORF">FZ041_07640</name>
</gene>
<dbReference type="Proteomes" id="UP000322783">
    <property type="component" value="Unassembled WGS sequence"/>
</dbReference>
<comment type="function">
    <text evidence="5">A flexible structure which links the flagellar filament to the drive apparatus in the basal body.</text>
</comment>
<comment type="caution">
    <text evidence="10">The sequence shown here is derived from an EMBL/GenBank/DDBJ whole genome shotgun (WGS) entry which is preliminary data.</text>
</comment>
<dbReference type="GO" id="GO:0009424">
    <property type="term" value="C:bacterial-type flagellum hook"/>
    <property type="evidence" value="ECO:0007669"/>
    <property type="project" value="TreeGrafter"/>
</dbReference>
<evidence type="ECO:0000256" key="3">
    <source>
        <dbReference type="ARBA" id="ARBA00019015"/>
    </source>
</evidence>
<evidence type="ECO:0000259" key="9">
    <source>
        <dbReference type="Pfam" id="PF22692"/>
    </source>
</evidence>
<keyword evidence="4 5" id="KW-0975">Bacterial flagellum</keyword>
<keyword evidence="11" id="KW-1185">Reference proteome</keyword>
<dbReference type="InterPro" id="IPR037925">
    <property type="entry name" value="FlgE/F/G-like"/>
</dbReference>
<keyword evidence="10" id="KW-0282">Flagellum</keyword>
<dbReference type="InterPro" id="IPR010930">
    <property type="entry name" value="Flg_bb/hook_C_dom"/>
</dbReference>
<name>A0A5D6WJF2_9FIRM</name>
<feature type="domain" description="Flagellar hook protein FlgE/F/G-like D1" evidence="9">
    <location>
        <begin position="97"/>
        <end position="159"/>
    </location>
</feature>
<evidence type="ECO:0000259" key="7">
    <source>
        <dbReference type="Pfam" id="PF06429"/>
    </source>
</evidence>
<feature type="domain" description="Flagellar basal body rod protein N-terminal" evidence="6">
    <location>
        <begin position="8"/>
        <end position="35"/>
    </location>
</feature>
<dbReference type="EMBL" id="VTOZ01000013">
    <property type="protein sequence ID" value="TYZ28701.1"/>
    <property type="molecule type" value="Genomic_DNA"/>
</dbReference>
<dbReference type="PANTHER" id="PTHR30435:SF1">
    <property type="entry name" value="FLAGELLAR HOOK PROTEIN FLGE"/>
    <property type="match status" value="1"/>
</dbReference>
<evidence type="ECO:0000259" key="6">
    <source>
        <dbReference type="Pfam" id="PF00460"/>
    </source>
</evidence>
<dbReference type="GO" id="GO:0071978">
    <property type="term" value="P:bacterial-type flagellum-dependent swarming motility"/>
    <property type="evidence" value="ECO:0007669"/>
    <property type="project" value="TreeGrafter"/>
</dbReference>
<dbReference type="GO" id="GO:0005829">
    <property type="term" value="C:cytosol"/>
    <property type="evidence" value="ECO:0007669"/>
    <property type="project" value="TreeGrafter"/>
</dbReference>
<keyword evidence="10" id="KW-0966">Cell projection</keyword>
<dbReference type="SUPFAM" id="SSF117143">
    <property type="entry name" value="Flagellar hook protein flgE"/>
    <property type="match status" value="1"/>
</dbReference>
<dbReference type="InterPro" id="IPR020013">
    <property type="entry name" value="Flagellar_FlgE/F/G"/>
</dbReference>
<keyword evidence="10" id="KW-0969">Cilium</keyword>
<comment type="subcellular location">
    <subcellularLocation>
        <location evidence="1 5">Bacterial flagellum basal body</location>
    </subcellularLocation>
</comment>
<protein>
    <recommendedName>
        <fullName evidence="3 5">Flagellar hook protein FlgE</fullName>
    </recommendedName>
</protein>
<dbReference type="Gene3D" id="2.60.98.20">
    <property type="entry name" value="Flagellar hook protein FlgE"/>
    <property type="match status" value="1"/>
</dbReference>
<dbReference type="Pfam" id="PF07559">
    <property type="entry name" value="FlgE_D2"/>
    <property type="match status" value="1"/>
</dbReference>
<dbReference type="NCBIfam" id="TIGR03506">
    <property type="entry name" value="FlgEFG_subfam"/>
    <property type="match status" value="1"/>
</dbReference>
<dbReference type="InterPro" id="IPR053967">
    <property type="entry name" value="LlgE_F_G-like_D1"/>
</dbReference>
<sequence length="411" mass="42703">MMRSLFSGVSGLKSHQTRMDTIGNNIANVNTTGFKSSRTTFADTLSQTLTGASAPTGNLGGTNPKQIGLGTGVASIDLLFTDGSVQSTGKNTDLCLSGNGLFVVKRGEETFYTRDGAFEFDSEGNYVLPGSGLFVQGWTTRDADGNIATNAEPTNIKIQAGSSMAAQQTSKATYTGNLNADTASGTAITTTMTAYDSQGFKYSVPLLFTKTANNTWQLSVANGGNIDHGGTAAFATTPTLTFDANGKYASGTGTVDLTITTGATASQTVTLDLKALTQYANESTIHAETDGHSSGTLSSVSIDSSGVITGVYTNGVRQAEAQVAVAQFSNASGLTKTGNSLYQESNNSGSANIKKASALGCTITPSALEMSNVDIANEFSDMIITQRGFQSNSKIITVGDEMLETMINMKR</sequence>
<dbReference type="PANTHER" id="PTHR30435">
    <property type="entry name" value="FLAGELLAR PROTEIN"/>
    <property type="match status" value="1"/>
</dbReference>
<dbReference type="GO" id="GO:0009425">
    <property type="term" value="C:bacterial-type flagellum basal body"/>
    <property type="evidence" value="ECO:0007669"/>
    <property type="project" value="UniProtKB-SubCell"/>
</dbReference>
<organism evidence="10 11">
    <name type="scientific">Selenomonas caprae</name>
    <dbReference type="NCBI Taxonomy" id="2606905"/>
    <lineage>
        <taxon>Bacteria</taxon>
        <taxon>Bacillati</taxon>
        <taxon>Bacillota</taxon>
        <taxon>Negativicutes</taxon>
        <taxon>Selenomonadales</taxon>
        <taxon>Selenomonadaceae</taxon>
        <taxon>Selenomonas</taxon>
    </lineage>
</organism>
<dbReference type="Pfam" id="PF06429">
    <property type="entry name" value="Flg_bbr_C"/>
    <property type="match status" value="1"/>
</dbReference>
<reference evidence="10 11" key="1">
    <citation type="submission" date="2019-08" db="EMBL/GenBank/DDBJ databases">
        <title>Selenomonas sp. mPRGC5 and Selenomonas sp. mPRGC8 isolated from ruminal fluid of dairy goat (Capra hircus).</title>
        <authorList>
            <person name="Poothong S."/>
            <person name="Nuengjamnong C."/>
            <person name="Tanasupawat S."/>
        </authorList>
    </citation>
    <scope>NUCLEOTIDE SEQUENCE [LARGE SCALE GENOMIC DNA]</scope>
    <source>
        <strain evidence="11">mPRGC8</strain>
    </source>
</reference>
<dbReference type="Pfam" id="PF00460">
    <property type="entry name" value="Flg_bb_rod"/>
    <property type="match status" value="1"/>
</dbReference>
<dbReference type="InterPro" id="IPR019776">
    <property type="entry name" value="Flagellar_basal_body_rod_CS"/>
</dbReference>
<dbReference type="RefSeq" id="WP_149189145.1">
    <property type="nucleotide sequence ID" value="NZ_VTOZ01000013.1"/>
</dbReference>
<dbReference type="Pfam" id="PF22692">
    <property type="entry name" value="LlgE_F_G_D1"/>
    <property type="match status" value="1"/>
</dbReference>
<evidence type="ECO:0000256" key="4">
    <source>
        <dbReference type="ARBA" id="ARBA00023143"/>
    </source>
</evidence>